<accession>A0A9N8KXT0</accession>
<name>A0A9N8KXT0_CHRIL</name>
<dbReference type="PANTHER" id="PTHR15396:SF1">
    <property type="entry name" value="RIBONUCLEASE P PROTEIN SUBUNIT P40"/>
    <property type="match status" value="1"/>
</dbReference>
<protein>
    <submittedName>
        <fullName evidence="1">Uncharacterized protein</fullName>
    </submittedName>
</protein>
<dbReference type="Pfam" id="PF08584">
    <property type="entry name" value="Ribonuc_P_40"/>
    <property type="match status" value="1"/>
</dbReference>
<dbReference type="AlphaFoldDB" id="A0A9N8KXT0"/>
<dbReference type="EMBL" id="LR824018">
    <property type="protein sequence ID" value="CAD0201615.1"/>
    <property type="molecule type" value="Genomic_DNA"/>
</dbReference>
<evidence type="ECO:0000313" key="2">
    <source>
        <dbReference type="Proteomes" id="UP001154114"/>
    </source>
</evidence>
<evidence type="ECO:0000313" key="1">
    <source>
        <dbReference type="EMBL" id="CAD0201615.1"/>
    </source>
</evidence>
<dbReference type="GO" id="GO:0000447">
    <property type="term" value="P:endonucleolytic cleavage in ITS1 to separate SSU-rRNA from 5.8S rRNA and LSU-rRNA from tricistronic rRNA transcript (SSU-rRNA, 5.8S rRNA, LSU-rRNA)"/>
    <property type="evidence" value="ECO:0007669"/>
    <property type="project" value="TreeGrafter"/>
</dbReference>
<dbReference type="InterPro" id="IPR013893">
    <property type="entry name" value="RNase_P_Rpp40"/>
</dbReference>
<dbReference type="GO" id="GO:0000171">
    <property type="term" value="F:ribonuclease MRP activity"/>
    <property type="evidence" value="ECO:0007669"/>
    <property type="project" value="TreeGrafter"/>
</dbReference>
<proteinExistence type="predicted"/>
<dbReference type="PANTHER" id="PTHR15396">
    <property type="entry name" value="RIBONUCLEASE P PROTEIN SUBUNIT P40"/>
    <property type="match status" value="1"/>
</dbReference>
<organism evidence="1 2">
    <name type="scientific">Chrysodeixis includens</name>
    <name type="common">Soybean looper</name>
    <name type="synonym">Pseudoplusia includens</name>
    <dbReference type="NCBI Taxonomy" id="689277"/>
    <lineage>
        <taxon>Eukaryota</taxon>
        <taxon>Metazoa</taxon>
        <taxon>Ecdysozoa</taxon>
        <taxon>Arthropoda</taxon>
        <taxon>Hexapoda</taxon>
        <taxon>Insecta</taxon>
        <taxon>Pterygota</taxon>
        <taxon>Neoptera</taxon>
        <taxon>Endopterygota</taxon>
        <taxon>Lepidoptera</taxon>
        <taxon>Glossata</taxon>
        <taxon>Ditrysia</taxon>
        <taxon>Noctuoidea</taxon>
        <taxon>Noctuidae</taxon>
        <taxon>Plusiinae</taxon>
        <taxon>Chrysodeixis</taxon>
    </lineage>
</organism>
<reference evidence="1" key="1">
    <citation type="submission" date="2021-12" db="EMBL/GenBank/DDBJ databases">
        <authorList>
            <person name="King R."/>
        </authorList>
    </citation>
    <scope>NUCLEOTIDE SEQUENCE</scope>
</reference>
<dbReference type="GO" id="GO:0030681">
    <property type="term" value="C:multimeric ribonuclease P complex"/>
    <property type="evidence" value="ECO:0007669"/>
    <property type="project" value="TreeGrafter"/>
</dbReference>
<gene>
    <name evidence="1" type="ORF">CINC_LOCUS3285</name>
</gene>
<dbReference type="GO" id="GO:0000172">
    <property type="term" value="C:ribonuclease MRP complex"/>
    <property type="evidence" value="ECO:0007669"/>
    <property type="project" value="TreeGrafter"/>
</dbReference>
<dbReference type="GO" id="GO:0001682">
    <property type="term" value="P:tRNA 5'-leader removal"/>
    <property type="evidence" value="ECO:0007669"/>
    <property type="project" value="InterPro"/>
</dbReference>
<keyword evidence="2" id="KW-1185">Reference proteome</keyword>
<dbReference type="Proteomes" id="UP001154114">
    <property type="component" value="Chromosome 15"/>
</dbReference>
<dbReference type="OrthoDB" id="63112at2759"/>
<dbReference type="GO" id="GO:0004526">
    <property type="term" value="F:ribonuclease P activity"/>
    <property type="evidence" value="ECO:0007669"/>
    <property type="project" value="TreeGrafter"/>
</dbReference>
<sequence>MLCPEIRNFPPPKIMVTHKENLDFKSVKQILVRNYFYKSLIITCPDEIKTPSDIQDVVTEDTDYYKLTNCSLTEFVEPTFIDSFVKTGKIHCLSVDRNCVIDNCAAVTPDGHLILHIPDFIYQTLGFEGIKRPHNYYEVKIDLKTITKYDKLRTGLEKLKLFDFNITWEPNNEDICPSSIAKYFCDRNIDTSVHSLKTKSLSPFVTEIPVLKDVDIEEMVEWTGLLAHDIDITPTEQYISTYSQPDSENALKTGRISILIVKGFITPTLVGQVCEKLAEYVKTREMEGYWASVSIQSDENSLWQWKSGSPRMFQAQDACCTAFLTNNGHIVYSVGELTYS</sequence>